<dbReference type="eggNOG" id="COG0334">
    <property type="taxonomic scope" value="Bacteria"/>
</dbReference>
<dbReference type="Gene3D" id="3.40.50.10860">
    <property type="entry name" value="Leucine Dehydrogenase, chain A, domain 1"/>
    <property type="match status" value="1"/>
</dbReference>
<dbReference type="SUPFAM" id="SSF53223">
    <property type="entry name" value="Aminoacid dehydrogenase-like, N-terminal domain"/>
    <property type="match status" value="1"/>
</dbReference>
<dbReference type="SUPFAM" id="SSF53681">
    <property type="entry name" value="Aspartate/glutamate racemase"/>
    <property type="match status" value="2"/>
</dbReference>
<dbReference type="GO" id="GO:0016491">
    <property type="term" value="F:oxidoreductase activity"/>
    <property type="evidence" value="ECO:0007669"/>
    <property type="project" value="UniProtKB-ARBA"/>
</dbReference>
<keyword evidence="1" id="KW-0413">Isomerase</keyword>
<reference evidence="2 3" key="1">
    <citation type="submission" date="2014-10" db="EMBL/GenBank/DDBJ databases">
        <title>Draft genome of anammox bacterium scalindua brodae, obtained using differential coverage binning of sequence data from two enrichment reactors.</title>
        <authorList>
            <person name="Speth D.R."/>
            <person name="Russ L."/>
            <person name="Kartal B."/>
            <person name="Op den Camp H.J."/>
            <person name="Dutilh B.E."/>
            <person name="Jetten M.S."/>
        </authorList>
    </citation>
    <scope>NUCLEOTIDE SEQUENCE [LARGE SCALE GENOMIC DNA]</scope>
    <source>
        <strain evidence="2">RU1</strain>
    </source>
</reference>
<proteinExistence type="predicted"/>
<dbReference type="InterPro" id="IPR046346">
    <property type="entry name" value="Aminoacid_DH-like_N_sf"/>
</dbReference>
<name>A0A0B0EDH6_9BACT</name>
<dbReference type="Gene3D" id="3.40.50.1860">
    <property type="match status" value="2"/>
</dbReference>
<accession>A0A0B0EDH6</accession>
<dbReference type="InterPro" id="IPR001920">
    <property type="entry name" value="Asp/Glu_race"/>
</dbReference>
<protein>
    <submittedName>
        <fullName evidence="2">Glutamate racemase</fullName>
    </submittedName>
</protein>
<dbReference type="Proteomes" id="UP000030652">
    <property type="component" value="Unassembled WGS sequence"/>
</dbReference>
<dbReference type="AlphaFoldDB" id="A0A0B0EDH6"/>
<dbReference type="GO" id="GO:0047661">
    <property type="term" value="F:amino-acid racemase activity"/>
    <property type="evidence" value="ECO:0007669"/>
    <property type="project" value="InterPro"/>
</dbReference>
<sequence>MSIDYTKQRISENFPELTTLGKIHSRIDKVKLIIQDKDVDFFNKHCHLFERLEGLRQKFIDTINLKMDNDSTKTVKLFLVQHNLAFGPGQGEFKFIKHVALPEGIEKYTLVEIKDIVENIVLEEVESSAVEKSLFHALHNIKLGGASSAIMLMEIEDIGGEIKAVPINLTRSETIRLAREVGNRLVTYRIMGPNGFWPEPDGETTNEQILNWVEDEALKTLYVQQLLAPKEKDLIETLGNVHSWMTGRSKVAAGINNATGIQEIPYHNSAIMWLKEWRATRRGEMVLEGLNSENPNVSKHYRQSVSKTERKYDVMPSIAKDIIAVKRLLAVMLHPFRDYRPNGQIVVMDTGIAPVILQEHLLKLEELAGEDVVIISVLSRRLGGSSPRRIEQLCRIYVEAAYNLGAKIVLLCNTMDANARVTMEKEFSIPVLGPIVPAVEAVLRLENVNGVEVKSIGIVATKATIESGAYINEIRKHRQNVKIFSVVAPLFATMVDMSEFDKMRSQVISQRNRSIIEANLQPLIKKNIDILILGCTHYSVFEQAIHEIWERHTGRKIHIVDTAKELSCYTRTFLKQNKILSLRKEQKGKVSYIASEEDTPEFERNVSEMTGCIANVVPIDIGKVVGRLSEEDRSFQKAVARESKEDINLRAGIINSNMSAEAKVAVAETLYGVRDKSVKQLNCEILSLELKDEHIKEIADLTTQNEELSTILSHIKNATSQ</sequence>
<dbReference type="PANTHER" id="PTHR21198">
    <property type="entry name" value="GLUTAMATE RACEMASE"/>
    <property type="match status" value="1"/>
</dbReference>
<dbReference type="EMBL" id="JRYO01000213">
    <property type="protein sequence ID" value="KHE91282.1"/>
    <property type="molecule type" value="Genomic_DNA"/>
</dbReference>
<evidence type="ECO:0000313" key="3">
    <source>
        <dbReference type="Proteomes" id="UP000030652"/>
    </source>
</evidence>
<dbReference type="eggNOG" id="COG0796">
    <property type="taxonomic scope" value="Bacteria"/>
</dbReference>
<dbReference type="PANTHER" id="PTHR21198:SF3">
    <property type="entry name" value="GLUTAMATE RACEMASE"/>
    <property type="match status" value="1"/>
</dbReference>
<dbReference type="InterPro" id="IPR015942">
    <property type="entry name" value="Asp/Glu/hydantoin_racemase"/>
</dbReference>
<gene>
    <name evidence="2" type="ORF">SCABRO_02962</name>
</gene>
<evidence type="ECO:0000313" key="2">
    <source>
        <dbReference type="EMBL" id="KHE91282.1"/>
    </source>
</evidence>
<dbReference type="Pfam" id="PF01177">
    <property type="entry name" value="Asp_Glu_race"/>
    <property type="match status" value="1"/>
</dbReference>
<evidence type="ECO:0000256" key="1">
    <source>
        <dbReference type="ARBA" id="ARBA00023235"/>
    </source>
</evidence>
<comment type="caution">
    <text evidence="2">The sequence shown here is derived from an EMBL/GenBank/DDBJ whole genome shotgun (WGS) entry which is preliminary data.</text>
</comment>
<organism evidence="2 3">
    <name type="scientific">Candidatus Scalindua brodae</name>
    <dbReference type="NCBI Taxonomy" id="237368"/>
    <lineage>
        <taxon>Bacteria</taxon>
        <taxon>Pseudomonadati</taxon>
        <taxon>Planctomycetota</taxon>
        <taxon>Candidatus Brocadiia</taxon>
        <taxon>Candidatus Brocadiales</taxon>
        <taxon>Candidatus Scalinduaceae</taxon>
        <taxon>Candidatus Scalindua</taxon>
    </lineage>
</organism>